<dbReference type="AlphaFoldDB" id="A0A974I493"/>
<name>A0A974I493_XENLA</name>
<sequence>MAALDTIYLKRNPHLKFYCVVSIIRGILYVLKFAFIYFFLLKQSQSNSHSTNIVWYEITSQQNCASIPIV</sequence>
<proteinExistence type="predicted"/>
<evidence type="ECO:0000313" key="3">
    <source>
        <dbReference type="Proteomes" id="UP000694892"/>
    </source>
</evidence>
<gene>
    <name evidence="2" type="ORF">XELAEV_18006370mg</name>
</gene>
<keyword evidence="1" id="KW-0472">Membrane</keyword>
<feature type="transmembrane region" description="Helical" evidence="1">
    <location>
        <begin position="15"/>
        <end position="40"/>
    </location>
</feature>
<reference evidence="3" key="1">
    <citation type="journal article" date="2016" name="Nature">
        <title>Genome evolution in the allotetraploid frog Xenopus laevis.</title>
        <authorList>
            <person name="Session A.M."/>
            <person name="Uno Y."/>
            <person name="Kwon T."/>
            <person name="Chapman J.A."/>
            <person name="Toyoda A."/>
            <person name="Takahashi S."/>
            <person name="Fukui A."/>
            <person name="Hikosaka A."/>
            <person name="Suzuki A."/>
            <person name="Kondo M."/>
            <person name="van Heeringen S.J."/>
            <person name="Quigley I."/>
            <person name="Heinz S."/>
            <person name="Ogino H."/>
            <person name="Ochi H."/>
            <person name="Hellsten U."/>
            <person name="Lyons J.B."/>
            <person name="Simakov O."/>
            <person name="Putnam N."/>
            <person name="Stites J."/>
            <person name="Kuroki Y."/>
            <person name="Tanaka T."/>
            <person name="Michiue T."/>
            <person name="Watanabe M."/>
            <person name="Bogdanovic O."/>
            <person name="Lister R."/>
            <person name="Georgiou G."/>
            <person name="Paranjpe S.S."/>
            <person name="van Kruijsbergen I."/>
            <person name="Shu S."/>
            <person name="Carlson J."/>
            <person name="Kinoshita T."/>
            <person name="Ohta Y."/>
            <person name="Mawaribuchi S."/>
            <person name="Jenkins J."/>
            <person name="Grimwood J."/>
            <person name="Schmutz J."/>
            <person name="Mitros T."/>
            <person name="Mozaffari S.V."/>
            <person name="Suzuki Y."/>
            <person name="Haramoto Y."/>
            <person name="Yamamoto T.S."/>
            <person name="Takagi C."/>
            <person name="Heald R."/>
            <person name="Miller K."/>
            <person name="Haudenschild C."/>
            <person name="Kitzman J."/>
            <person name="Nakayama T."/>
            <person name="Izutsu Y."/>
            <person name="Robert J."/>
            <person name="Fortriede J."/>
            <person name="Burns K."/>
            <person name="Lotay V."/>
            <person name="Karimi K."/>
            <person name="Yasuoka Y."/>
            <person name="Dichmann D.S."/>
            <person name="Flajnik M.F."/>
            <person name="Houston D.W."/>
            <person name="Shendure J."/>
            <person name="DuPasquier L."/>
            <person name="Vize P.D."/>
            <person name="Zorn A.M."/>
            <person name="Ito M."/>
            <person name="Marcotte E.M."/>
            <person name="Wallingford J.B."/>
            <person name="Ito Y."/>
            <person name="Asashima M."/>
            <person name="Ueno N."/>
            <person name="Matsuda Y."/>
            <person name="Veenstra G.J."/>
            <person name="Fujiyama A."/>
            <person name="Harland R.M."/>
            <person name="Taira M."/>
            <person name="Rokhsar D.S."/>
        </authorList>
    </citation>
    <scope>NUCLEOTIDE SEQUENCE [LARGE SCALE GENOMIC DNA]</scope>
    <source>
        <strain evidence="3">J</strain>
    </source>
</reference>
<organism evidence="2 3">
    <name type="scientific">Xenopus laevis</name>
    <name type="common">African clawed frog</name>
    <dbReference type="NCBI Taxonomy" id="8355"/>
    <lineage>
        <taxon>Eukaryota</taxon>
        <taxon>Metazoa</taxon>
        <taxon>Chordata</taxon>
        <taxon>Craniata</taxon>
        <taxon>Vertebrata</taxon>
        <taxon>Euteleostomi</taxon>
        <taxon>Amphibia</taxon>
        <taxon>Batrachia</taxon>
        <taxon>Anura</taxon>
        <taxon>Pipoidea</taxon>
        <taxon>Pipidae</taxon>
        <taxon>Xenopodinae</taxon>
        <taxon>Xenopus</taxon>
        <taxon>Xenopus</taxon>
    </lineage>
</organism>
<accession>A0A974I493</accession>
<dbReference type="Proteomes" id="UP000694892">
    <property type="component" value="Chromosome 1L"/>
</dbReference>
<evidence type="ECO:0000256" key="1">
    <source>
        <dbReference type="SAM" id="Phobius"/>
    </source>
</evidence>
<keyword evidence="1" id="KW-0812">Transmembrane</keyword>
<dbReference type="EMBL" id="CM004466">
    <property type="protein sequence ID" value="OCU00592.1"/>
    <property type="molecule type" value="Genomic_DNA"/>
</dbReference>
<protein>
    <submittedName>
        <fullName evidence="2">Uncharacterized protein</fullName>
    </submittedName>
</protein>
<evidence type="ECO:0000313" key="2">
    <source>
        <dbReference type="EMBL" id="OCU00592.1"/>
    </source>
</evidence>
<keyword evidence="1" id="KW-1133">Transmembrane helix</keyword>